<protein>
    <submittedName>
        <fullName evidence="2">Uncharacterized protein</fullName>
    </submittedName>
</protein>
<comment type="caution">
    <text evidence="2">The sequence shown here is derived from an EMBL/GenBank/DDBJ whole genome shotgun (WGS) entry which is preliminary data.</text>
</comment>
<gene>
    <name evidence="2" type="ORF">V7x_55480</name>
</gene>
<dbReference type="EMBL" id="SJPZ01000005">
    <property type="protein sequence ID" value="TWU59638.1"/>
    <property type="molecule type" value="Genomic_DNA"/>
</dbReference>
<feature type="region of interest" description="Disordered" evidence="1">
    <location>
        <begin position="111"/>
        <end position="133"/>
    </location>
</feature>
<evidence type="ECO:0000256" key="1">
    <source>
        <dbReference type="SAM" id="MobiDB-lite"/>
    </source>
</evidence>
<accession>A0A5C6FD26</accession>
<organism evidence="2 3">
    <name type="scientific">Crateriforma conspicua</name>
    <dbReference type="NCBI Taxonomy" id="2527996"/>
    <lineage>
        <taxon>Bacteria</taxon>
        <taxon>Pseudomonadati</taxon>
        <taxon>Planctomycetota</taxon>
        <taxon>Planctomycetia</taxon>
        <taxon>Planctomycetales</taxon>
        <taxon>Planctomycetaceae</taxon>
        <taxon>Crateriforma</taxon>
    </lineage>
</organism>
<dbReference type="Proteomes" id="UP000316476">
    <property type="component" value="Unassembled WGS sequence"/>
</dbReference>
<proteinExistence type="predicted"/>
<dbReference type="AlphaFoldDB" id="A0A5C6FD26"/>
<sequence>MPTTPAMRSQSRSFSFGRQPPATIRTSRFISLASPVRRIGMTSLSEPSFQRRQKAHSRRDLPAPLSLLPALVSEDESSLLRVHRQSSPTPQAAQRREQLWMDAAGSTLETSRRSLFPGPSVRRDGRESRQTGSRCQSRLALSITSQARSTNCLQYSIVLRLRTATFCTSRFAWTSPPLTSCIHPFTQPALAPPSTASAPVRLNRGPALRPGRSVATSPSGWSLACSTCTRWSSLPRPAQRRP</sequence>
<evidence type="ECO:0000313" key="3">
    <source>
        <dbReference type="Proteomes" id="UP000316476"/>
    </source>
</evidence>
<feature type="compositionally biased region" description="Low complexity" evidence="1">
    <location>
        <begin position="8"/>
        <end position="19"/>
    </location>
</feature>
<feature type="region of interest" description="Disordered" evidence="1">
    <location>
        <begin position="1"/>
        <end position="20"/>
    </location>
</feature>
<name>A0A5C6FD26_9PLAN</name>
<reference evidence="2 3" key="1">
    <citation type="submission" date="2019-02" db="EMBL/GenBank/DDBJ databases">
        <title>Deep-cultivation of Planctomycetes and their phenomic and genomic characterization uncovers novel biology.</title>
        <authorList>
            <person name="Wiegand S."/>
            <person name="Jogler M."/>
            <person name="Boedeker C."/>
            <person name="Pinto D."/>
            <person name="Vollmers J."/>
            <person name="Rivas-Marin E."/>
            <person name="Kohn T."/>
            <person name="Peeters S.H."/>
            <person name="Heuer A."/>
            <person name="Rast P."/>
            <person name="Oberbeckmann S."/>
            <person name="Bunk B."/>
            <person name="Jeske O."/>
            <person name="Meyerdierks A."/>
            <person name="Storesund J.E."/>
            <person name="Kallscheuer N."/>
            <person name="Luecker S."/>
            <person name="Lage O.M."/>
            <person name="Pohl T."/>
            <person name="Merkel B.J."/>
            <person name="Hornburger P."/>
            <person name="Mueller R.-W."/>
            <person name="Bruemmer F."/>
            <person name="Labrenz M."/>
            <person name="Spormann A.M."/>
            <person name="Op Den Camp H."/>
            <person name="Overmann J."/>
            <person name="Amann R."/>
            <person name="Jetten M.S.M."/>
            <person name="Mascher T."/>
            <person name="Medema M.H."/>
            <person name="Devos D.P."/>
            <person name="Kaster A.-K."/>
            <person name="Ovreas L."/>
            <person name="Rohde M."/>
            <person name="Galperin M.Y."/>
            <person name="Jogler C."/>
        </authorList>
    </citation>
    <scope>NUCLEOTIDE SEQUENCE [LARGE SCALE GENOMIC DNA]</scope>
    <source>
        <strain evidence="2 3">V7</strain>
    </source>
</reference>
<evidence type="ECO:0000313" key="2">
    <source>
        <dbReference type="EMBL" id="TWU59638.1"/>
    </source>
</evidence>